<evidence type="ECO:0000313" key="2">
    <source>
        <dbReference type="EMBL" id="GIO69235.1"/>
    </source>
</evidence>
<feature type="transmembrane region" description="Helical" evidence="1">
    <location>
        <begin position="351"/>
        <end position="369"/>
    </location>
</feature>
<reference evidence="2 3" key="1">
    <citation type="submission" date="2021-03" db="EMBL/GenBank/DDBJ databases">
        <title>Antimicrobial resistance genes in bacteria isolated from Japanese honey, and their potential for conferring macrolide and lincosamide resistance in the American foulbrood pathogen Paenibacillus larvae.</title>
        <authorList>
            <person name="Okamoto M."/>
            <person name="Kumagai M."/>
            <person name="Kanamori H."/>
            <person name="Takamatsu D."/>
        </authorList>
    </citation>
    <scope>NUCLEOTIDE SEQUENCE [LARGE SCALE GENOMIC DNA]</scope>
    <source>
        <strain evidence="2 3">J21TS3</strain>
    </source>
</reference>
<dbReference type="Proteomes" id="UP000680638">
    <property type="component" value="Unassembled WGS sequence"/>
</dbReference>
<sequence length="376" mass="41884">MNDVRALFRVLLLDEIKGRRPLKELAAILVLIVVLFCVVPSEYTAVHARSLGVLLKGTAAAALYLSLLSGLSKLKDRKYKLLLAMPVGKTTLMLLYAAVVWIKHIGLRVMPFVLAILASNVSYRNITLLEGAGGGLMCAAAGLAACWCGISAVFFLGDRGFLRSRPERSAMKFGWIRREFVRFAGEKVLFLNHAGYSLFLVFFLYMSTAVSRAGVELILFLLVLLSTCSTPGVLFSWEKPYRQLLLSLPVSRGGLFAGKYIFALAIMFPLYAAAYGIVCAFGPGLDRWGLLAMMAISLGLTTLVKLYYDMKRPNYDWSHPRQMFEHKRKYMLWLISVTVSVPLMVYSYMSIWFAGALQMVFAGCLLYAIRKGRTQG</sequence>
<feature type="transmembrane region" description="Helical" evidence="1">
    <location>
        <begin position="217"/>
        <end position="237"/>
    </location>
</feature>
<accession>A0ABQ4M121</accession>
<dbReference type="RefSeq" id="WP_212951912.1">
    <property type="nucleotide sequence ID" value="NZ_BORW01000028.1"/>
</dbReference>
<feature type="transmembrane region" description="Helical" evidence="1">
    <location>
        <begin position="21"/>
        <end position="41"/>
    </location>
</feature>
<feature type="transmembrane region" description="Helical" evidence="1">
    <location>
        <begin position="134"/>
        <end position="156"/>
    </location>
</feature>
<name>A0ABQ4M121_9BACL</name>
<proteinExistence type="predicted"/>
<evidence type="ECO:0008006" key="4">
    <source>
        <dbReference type="Google" id="ProtNLM"/>
    </source>
</evidence>
<dbReference type="EMBL" id="BORW01000028">
    <property type="protein sequence ID" value="GIO69235.1"/>
    <property type="molecule type" value="Genomic_DNA"/>
</dbReference>
<organism evidence="2 3">
    <name type="scientific">Paenibacillus cookii</name>
    <dbReference type="NCBI Taxonomy" id="157839"/>
    <lineage>
        <taxon>Bacteria</taxon>
        <taxon>Bacillati</taxon>
        <taxon>Bacillota</taxon>
        <taxon>Bacilli</taxon>
        <taxon>Bacillales</taxon>
        <taxon>Paenibacillaceae</taxon>
        <taxon>Paenibacillus</taxon>
    </lineage>
</organism>
<protein>
    <recommendedName>
        <fullName evidence="4">ABC transporter permease</fullName>
    </recommendedName>
</protein>
<gene>
    <name evidence="2" type="ORF">J21TS3_40560</name>
</gene>
<feature type="transmembrane region" description="Helical" evidence="1">
    <location>
        <begin position="188"/>
        <end position="205"/>
    </location>
</feature>
<feature type="transmembrane region" description="Helical" evidence="1">
    <location>
        <begin position="329"/>
        <end position="345"/>
    </location>
</feature>
<feature type="transmembrane region" description="Helical" evidence="1">
    <location>
        <begin position="257"/>
        <end position="278"/>
    </location>
</feature>
<keyword evidence="1" id="KW-0472">Membrane</keyword>
<feature type="transmembrane region" description="Helical" evidence="1">
    <location>
        <begin position="290"/>
        <end position="308"/>
    </location>
</feature>
<keyword evidence="3" id="KW-1185">Reference proteome</keyword>
<keyword evidence="1" id="KW-1133">Transmembrane helix</keyword>
<evidence type="ECO:0000256" key="1">
    <source>
        <dbReference type="SAM" id="Phobius"/>
    </source>
</evidence>
<feature type="transmembrane region" description="Helical" evidence="1">
    <location>
        <begin position="92"/>
        <end position="114"/>
    </location>
</feature>
<keyword evidence="1" id="KW-0812">Transmembrane</keyword>
<comment type="caution">
    <text evidence="2">The sequence shown here is derived from an EMBL/GenBank/DDBJ whole genome shotgun (WGS) entry which is preliminary data.</text>
</comment>
<evidence type="ECO:0000313" key="3">
    <source>
        <dbReference type="Proteomes" id="UP000680638"/>
    </source>
</evidence>
<feature type="transmembrane region" description="Helical" evidence="1">
    <location>
        <begin position="53"/>
        <end position="71"/>
    </location>
</feature>